<comment type="caution">
    <text evidence="6">The sequence shown here is derived from an EMBL/GenBank/DDBJ whole genome shotgun (WGS) entry which is preliminary data.</text>
</comment>
<evidence type="ECO:0000256" key="2">
    <source>
        <dbReference type="ARBA" id="ARBA00022797"/>
    </source>
</evidence>
<keyword evidence="3 6" id="KW-0378">Hydrolase</keyword>
<gene>
    <name evidence="6" type="ORF">CLV43_102445</name>
</gene>
<dbReference type="InterPro" id="IPR000639">
    <property type="entry name" value="Epox_hydrolase-like"/>
</dbReference>
<dbReference type="SUPFAM" id="SSF53474">
    <property type="entry name" value="alpha/beta-Hydrolases"/>
    <property type="match status" value="1"/>
</dbReference>
<dbReference type="AlphaFoldDB" id="A0A2T0TGT2"/>
<dbReference type="Gene3D" id="3.40.50.1820">
    <property type="entry name" value="alpha/beta hydrolase"/>
    <property type="match status" value="1"/>
</dbReference>
<dbReference type="GO" id="GO:0097176">
    <property type="term" value="P:epoxide metabolic process"/>
    <property type="evidence" value="ECO:0007669"/>
    <property type="project" value="TreeGrafter"/>
</dbReference>
<keyword evidence="7" id="KW-1185">Reference proteome</keyword>
<protein>
    <submittedName>
        <fullName evidence="6">Microsomal epoxide hydrolase</fullName>
    </submittedName>
</protein>
<evidence type="ECO:0000256" key="3">
    <source>
        <dbReference type="ARBA" id="ARBA00022801"/>
    </source>
</evidence>
<dbReference type="OrthoDB" id="27092at2"/>
<dbReference type="InterPro" id="IPR016292">
    <property type="entry name" value="Epoxide_hydrolase"/>
</dbReference>
<dbReference type="RefSeq" id="WP_106186458.1">
    <property type="nucleotide sequence ID" value="NZ_PVTF01000002.1"/>
</dbReference>
<evidence type="ECO:0000313" key="6">
    <source>
        <dbReference type="EMBL" id="PRY44880.1"/>
    </source>
</evidence>
<dbReference type="Proteomes" id="UP000239494">
    <property type="component" value="Unassembled WGS sequence"/>
</dbReference>
<dbReference type="PANTHER" id="PTHR21661">
    <property type="entry name" value="EPOXIDE HYDROLASE 1-RELATED"/>
    <property type="match status" value="1"/>
</dbReference>
<feature type="domain" description="Epoxide hydrolase N-terminal" evidence="5">
    <location>
        <begin position="5"/>
        <end position="110"/>
    </location>
</feature>
<name>A0A2T0TGT2_9PSEU</name>
<evidence type="ECO:0000256" key="4">
    <source>
        <dbReference type="PIRSR" id="PIRSR001112-1"/>
    </source>
</evidence>
<evidence type="ECO:0000256" key="1">
    <source>
        <dbReference type="ARBA" id="ARBA00010088"/>
    </source>
</evidence>
<dbReference type="EMBL" id="PVTF01000002">
    <property type="protein sequence ID" value="PRY44880.1"/>
    <property type="molecule type" value="Genomic_DNA"/>
</dbReference>
<organism evidence="6 7">
    <name type="scientific">Umezawaea tangerina</name>
    <dbReference type="NCBI Taxonomy" id="84725"/>
    <lineage>
        <taxon>Bacteria</taxon>
        <taxon>Bacillati</taxon>
        <taxon>Actinomycetota</taxon>
        <taxon>Actinomycetes</taxon>
        <taxon>Pseudonocardiales</taxon>
        <taxon>Pseudonocardiaceae</taxon>
        <taxon>Umezawaea</taxon>
    </lineage>
</organism>
<dbReference type="InterPro" id="IPR029058">
    <property type="entry name" value="AB_hydrolase_fold"/>
</dbReference>
<feature type="active site" description="Nucleophile" evidence="4">
    <location>
        <position position="179"/>
    </location>
</feature>
<evidence type="ECO:0000259" key="5">
    <source>
        <dbReference type="Pfam" id="PF06441"/>
    </source>
</evidence>
<keyword evidence="2" id="KW-0058">Aromatic hydrocarbons catabolism</keyword>
<dbReference type="PIRSF" id="PIRSF001112">
    <property type="entry name" value="Epoxide_hydrolase"/>
    <property type="match status" value="1"/>
</dbReference>
<accession>A0A2T0TGT2</accession>
<evidence type="ECO:0000313" key="7">
    <source>
        <dbReference type="Proteomes" id="UP000239494"/>
    </source>
</evidence>
<proteinExistence type="inferred from homology"/>
<dbReference type="InterPro" id="IPR010497">
    <property type="entry name" value="Epoxide_hydro_N"/>
</dbReference>
<dbReference type="PRINTS" id="PR00412">
    <property type="entry name" value="EPOXHYDRLASE"/>
</dbReference>
<feature type="active site" description="Proton donor" evidence="4">
    <location>
        <position position="306"/>
    </location>
</feature>
<dbReference type="Pfam" id="PF06441">
    <property type="entry name" value="EHN"/>
    <property type="match status" value="1"/>
</dbReference>
<comment type="similarity">
    <text evidence="1">Belongs to the peptidase S33 family.</text>
</comment>
<dbReference type="PANTHER" id="PTHR21661:SF35">
    <property type="entry name" value="EPOXIDE HYDROLASE"/>
    <property type="match status" value="1"/>
</dbReference>
<dbReference type="GO" id="GO:0004301">
    <property type="term" value="F:epoxide hydrolase activity"/>
    <property type="evidence" value="ECO:0007669"/>
    <property type="project" value="TreeGrafter"/>
</dbReference>
<feature type="active site" description="Proton acceptor" evidence="4">
    <location>
        <position position="361"/>
    </location>
</feature>
<sequence length="383" mass="42727">MTDQIHPFTLSIPEDRLADLRERLRLTRWPDRETVDDTGQGPRLEKIQALSRYWGSDYDWRRCEDLLNGFGQFRTVVDGVDVHFLHVRSPEPDAFPLLMTHGWPGSVLEFRKVVGPLTDPAAHGGDPRTAFHLVIPTMPGFGFSGKPTGPGWTLARTADAWIELMDRLGYDRWGAQGGDLGAGVTDEIGRKAPPGCVGLHLNFAMFFPTPRERAEATPDEQAMLDSADYFWDNLSGYAKEQSTRPQTIGYSLADSPVGQAAWIYAMFQDTCGTPGDAEASFTHDELLDDIMLYWLPNTGASSARTYWEMARARAAGPPAGPIALPTAFTMAPREHVRKSRRWVERRYSDVVRFTEPDVGGHFLALEQPDLFTAEVRAAFAALR</sequence>
<reference evidence="6 7" key="1">
    <citation type="submission" date="2018-03" db="EMBL/GenBank/DDBJ databases">
        <title>Genomic Encyclopedia of Archaeal and Bacterial Type Strains, Phase II (KMG-II): from individual species to whole genera.</title>
        <authorList>
            <person name="Goeker M."/>
        </authorList>
    </citation>
    <scope>NUCLEOTIDE SEQUENCE [LARGE SCALE GENOMIC DNA]</scope>
    <source>
        <strain evidence="6 7">DSM 44720</strain>
    </source>
</reference>